<reference evidence="1 2" key="1">
    <citation type="submission" date="2015-09" db="EMBL/GenBank/DDBJ databases">
        <authorList>
            <person name="Jackson K.R."/>
            <person name="Lunt B.L."/>
            <person name="Fisher J.N.B."/>
            <person name="Gardner A.V."/>
            <person name="Bailey M.E."/>
            <person name="Deus L.M."/>
            <person name="Earl A.S."/>
            <person name="Gibby P.D."/>
            <person name="Hartmann K.A."/>
            <person name="Liu J.E."/>
            <person name="Manci A.M."/>
            <person name="Nielsen D.A."/>
            <person name="Solomon M.B."/>
            <person name="Breakwell D.P."/>
            <person name="Burnett S.H."/>
            <person name="Grose J.H."/>
        </authorList>
    </citation>
    <scope>NUCLEOTIDE SEQUENCE [LARGE SCALE GENOMIC DNA]</scope>
    <source>
        <strain evidence="1 2">S613</strain>
    </source>
</reference>
<organism evidence="1 2">
    <name type="scientific">Pseudomonas fluorescens</name>
    <dbReference type="NCBI Taxonomy" id="294"/>
    <lineage>
        <taxon>Bacteria</taxon>
        <taxon>Pseudomonadati</taxon>
        <taxon>Pseudomonadota</taxon>
        <taxon>Gammaproteobacteria</taxon>
        <taxon>Pseudomonadales</taxon>
        <taxon>Pseudomonadaceae</taxon>
        <taxon>Pseudomonas</taxon>
    </lineage>
</organism>
<dbReference type="PATRIC" id="fig|294.162.peg.2074"/>
<dbReference type="EMBL" id="LJXB01000070">
    <property type="protein sequence ID" value="KPU60263.1"/>
    <property type="molecule type" value="Genomic_DNA"/>
</dbReference>
<accession>A0A0P8X2Z2</accession>
<sequence>MNRGFPQKWGKNVNADPIAFPVFGGDGMPVREGIVFKFKDMKT</sequence>
<gene>
    <name evidence="1" type="ORF">AN403_4817</name>
</gene>
<dbReference type="AlphaFoldDB" id="A0A0P8X2Z2"/>
<name>A0A0P8X2Z2_PSEFL</name>
<protein>
    <submittedName>
        <fullName evidence="1">Uncharacterized protein</fullName>
    </submittedName>
</protein>
<comment type="caution">
    <text evidence="1">The sequence shown here is derived from an EMBL/GenBank/DDBJ whole genome shotgun (WGS) entry which is preliminary data.</text>
</comment>
<evidence type="ECO:0000313" key="2">
    <source>
        <dbReference type="Proteomes" id="UP000050349"/>
    </source>
</evidence>
<evidence type="ECO:0000313" key="1">
    <source>
        <dbReference type="EMBL" id="KPU60263.1"/>
    </source>
</evidence>
<dbReference type="Proteomes" id="UP000050349">
    <property type="component" value="Unassembled WGS sequence"/>
</dbReference>
<proteinExistence type="predicted"/>